<dbReference type="OrthoDB" id="9801697at2"/>
<gene>
    <name evidence="3" type="primary">wcaF</name>
    <name evidence="3" type="ORF">FRE64_06800</name>
</gene>
<dbReference type="NCBIfam" id="NF007797">
    <property type="entry name" value="PRK10502.1"/>
    <property type="match status" value="1"/>
</dbReference>
<reference evidence="3" key="1">
    <citation type="submission" date="2019-08" db="EMBL/GenBank/DDBJ databases">
        <title>Carotenoids and Carotenoid Binding Proteins in the Halophilic Cyanobacterium Euhalothece sp. ZM00.</title>
        <authorList>
            <person name="Cho S.M."/>
            <person name="Song J.Y."/>
            <person name="Park Y.-I."/>
        </authorList>
    </citation>
    <scope>NUCLEOTIDE SEQUENCE [LARGE SCALE GENOMIC DNA]</scope>
    <source>
        <strain evidence="3">Z-M001</strain>
    </source>
</reference>
<dbReference type="InterPro" id="IPR011004">
    <property type="entry name" value="Trimer_LpxA-like_sf"/>
</dbReference>
<dbReference type="CDD" id="cd05825">
    <property type="entry name" value="LbH_wcaF_like"/>
    <property type="match status" value="1"/>
</dbReference>
<dbReference type="EMBL" id="CP042326">
    <property type="protein sequence ID" value="QDZ39665.1"/>
    <property type="molecule type" value="Genomic_DNA"/>
</dbReference>
<evidence type="ECO:0000256" key="1">
    <source>
        <dbReference type="ARBA" id="ARBA00007274"/>
    </source>
</evidence>
<dbReference type="PANTHER" id="PTHR23416">
    <property type="entry name" value="SIALIC ACID SYNTHASE-RELATED"/>
    <property type="match status" value="1"/>
</dbReference>
<comment type="similarity">
    <text evidence="1">Belongs to the transferase hexapeptide repeat family.</text>
</comment>
<dbReference type="KEGG" id="enn:FRE64_06800"/>
<dbReference type="AlphaFoldDB" id="A0A5B8NN54"/>
<protein>
    <submittedName>
        <fullName evidence="3">Colanic acid biosynthesis acetyltransferase WcaF</fullName>
    </submittedName>
</protein>
<dbReference type="GO" id="GO:0031470">
    <property type="term" value="C:carboxysome"/>
    <property type="evidence" value="ECO:0007669"/>
    <property type="project" value="UniProtKB-ARBA"/>
</dbReference>
<accession>A0A5B8NN54</accession>
<dbReference type="InterPro" id="IPR051159">
    <property type="entry name" value="Hexapeptide_acetyltransf"/>
</dbReference>
<organism evidence="3 4">
    <name type="scientific">Euhalothece natronophila Z-M001</name>
    <dbReference type="NCBI Taxonomy" id="522448"/>
    <lineage>
        <taxon>Bacteria</taxon>
        <taxon>Bacillati</taxon>
        <taxon>Cyanobacteriota</taxon>
        <taxon>Cyanophyceae</taxon>
        <taxon>Oscillatoriophycideae</taxon>
        <taxon>Chroococcales</taxon>
        <taxon>Halothecacae</taxon>
        <taxon>Halothece cluster</taxon>
        <taxon>Euhalothece</taxon>
    </lineage>
</organism>
<dbReference type="Proteomes" id="UP000318453">
    <property type="component" value="Chromosome"/>
</dbReference>
<dbReference type="GO" id="GO:0043886">
    <property type="term" value="F:structural constituent of carboxysome shell"/>
    <property type="evidence" value="ECO:0007669"/>
    <property type="project" value="UniProtKB-ARBA"/>
</dbReference>
<sequence length="181" mass="19844">MYLNNYTTGDYTVGASLIKQILWYFVGCPLVKSYWLPLSGLKVFLLRLFGAKIGEGVRIKPGVLVKFPWRLSVGNYAWLGENLWIDNLAQVTIESHVCLSQGVYLCTGNHSWSDPNFKLITEPIIIETGSWIAAQAIIGPGVTIKKGAILGLGSVTGKSLEAMTIYVGNPAQATKKRIINN</sequence>
<dbReference type="RefSeq" id="WP_146295263.1">
    <property type="nucleotide sequence ID" value="NZ_CP042326.1"/>
</dbReference>
<dbReference type="GO" id="GO:0008374">
    <property type="term" value="F:O-acyltransferase activity"/>
    <property type="evidence" value="ECO:0007669"/>
    <property type="project" value="TreeGrafter"/>
</dbReference>
<dbReference type="PANTHER" id="PTHR23416:SF23">
    <property type="entry name" value="ACETYLTRANSFERASE C18B11.09C-RELATED"/>
    <property type="match status" value="1"/>
</dbReference>
<evidence type="ECO:0000313" key="4">
    <source>
        <dbReference type="Proteomes" id="UP000318453"/>
    </source>
</evidence>
<dbReference type="SUPFAM" id="SSF51161">
    <property type="entry name" value="Trimeric LpxA-like enzymes"/>
    <property type="match status" value="1"/>
</dbReference>
<dbReference type="GO" id="GO:0005829">
    <property type="term" value="C:cytosol"/>
    <property type="evidence" value="ECO:0007669"/>
    <property type="project" value="TreeGrafter"/>
</dbReference>
<keyword evidence="4" id="KW-1185">Reference proteome</keyword>
<evidence type="ECO:0000313" key="3">
    <source>
        <dbReference type="EMBL" id="QDZ39665.1"/>
    </source>
</evidence>
<evidence type="ECO:0000256" key="2">
    <source>
        <dbReference type="ARBA" id="ARBA00022679"/>
    </source>
</evidence>
<name>A0A5B8NN54_9CHRO</name>
<proteinExistence type="inferred from homology"/>
<keyword evidence="2 3" id="KW-0808">Transferase</keyword>
<dbReference type="Gene3D" id="2.160.10.10">
    <property type="entry name" value="Hexapeptide repeat proteins"/>
    <property type="match status" value="1"/>
</dbReference>